<feature type="non-terminal residue" evidence="1">
    <location>
        <position position="59"/>
    </location>
</feature>
<dbReference type="Proteomes" id="UP001529510">
    <property type="component" value="Unassembled WGS sequence"/>
</dbReference>
<accession>A0ABD0Q3N5</accession>
<evidence type="ECO:0000313" key="2">
    <source>
        <dbReference type="Proteomes" id="UP001529510"/>
    </source>
</evidence>
<dbReference type="AlphaFoldDB" id="A0ABD0Q3N5"/>
<gene>
    <name evidence="1" type="ORF">M9458_023291</name>
</gene>
<feature type="non-terminal residue" evidence="1">
    <location>
        <position position="1"/>
    </location>
</feature>
<comment type="caution">
    <text evidence="1">The sequence shown here is derived from an EMBL/GenBank/DDBJ whole genome shotgun (WGS) entry which is preliminary data.</text>
</comment>
<protein>
    <submittedName>
        <fullName evidence="1">Uncharacterized protein</fullName>
    </submittedName>
</protein>
<sequence length="59" mass="6734">NLLIVGYVLESVGLWEPEVKNLRESISVALKQAIIPLKAYAHEYKCHLELHNSDINTFL</sequence>
<organism evidence="1 2">
    <name type="scientific">Cirrhinus mrigala</name>
    <name type="common">Mrigala</name>
    <dbReference type="NCBI Taxonomy" id="683832"/>
    <lineage>
        <taxon>Eukaryota</taxon>
        <taxon>Metazoa</taxon>
        <taxon>Chordata</taxon>
        <taxon>Craniata</taxon>
        <taxon>Vertebrata</taxon>
        <taxon>Euteleostomi</taxon>
        <taxon>Actinopterygii</taxon>
        <taxon>Neopterygii</taxon>
        <taxon>Teleostei</taxon>
        <taxon>Ostariophysi</taxon>
        <taxon>Cypriniformes</taxon>
        <taxon>Cyprinidae</taxon>
        <taxon>Labeoninae</taxon>
        <taxon>Labeonini</taxon>
        <taxon>Cirrhinus</taxon>
    </lineage>
</organism>
<keyword evidence="2" id="KW-1185">Reference proteome</keyword>
<proteinExistence type="predicted"/>
<evidence type="ECO:0000313" key="1">
    <source>
        <dbReference type="EMBL" id="KAL0180885.1"/>
    </source>
</evidence>
<dbReference type="EMBL" id="JAMKFB020000011">
    <property type="protein sequence ID" value="KAL0180885.1"/>
    <property type="molecule type" value="Genomic_DNA"/>
</dbReference>
<name>A0ABD0Q3N5_CIRMR</name>
<reference evidence="1 2" key="1">
    <citation type="submission" date="2024-05" db="EMBL/GenBank/DDBJ databases">
        <title>Genome sequencing and assembly of Indian major carp, Cirrhinus mrigala (Hamilton, 1822).</title>
        <authorList>
            <person name="Mohindra V."/>
            <person name="Chowdhury L.M."/>
            <person name="Lal K."/>
            <person name="Jena J.K."/>
        </authorList>
    </citation>
    <scope>NUCLEOTIDE SEQUENCE [LARGE SCALE GENOMIC DNA]</scope>
    <source>
        <strain evidence="1">CM1030</strain>
        <tissue evidence="1">Blood</tissue>
    </source>
</reference>